<evidence type="ECO:0000256" key="5">
    <source>
        <dbReference type="PROSITE-ProRule" id="PRU00176"/>
    </source>
</evidence>
<feature type="region of interest" description="Disordered" evidence="6">
    <location>
        <begin position="351"/>
        <end position="387"/>
    </location>
</feature>
<sequence>MDIPQDVAGAWGIPSGMGRHRHLPSDATLFSASLPVLPHGKLQSSDSRDGFPFIDDAAASRPIRESVDDIESHSIGNMLPDEDDLLTGMMDDLDLTELPPDSADDYDLFGSGGGMELDADFRDGLSMNCGPPRLSISSAVPQFNVQNGAAGTVAGEHPYGEHPSRTLFVRNINSNVEDSELKTLFEQYGDIRTLYTTCKHRGFVMISYYDIRAARMAMRSLQNKPLRRRKLDIHFSIPKDNPSEKDMNQGTLVVFNLDPSITNDDLHGIFGAHGEIKEIRETPHKRHHKFVEFYDVRAAEAALKALNRCEIAGKRIKVEPSRPGGARRSLMLQLNQELENDDLHYLPLLGSPMANSPPSDDSVVTENKLPSATGDGISPSQPASGHQTAWFEAPGQMSMADIVKMGRPQNKTTNSKQNFNMRSEINHEHETNANHQVPVKEEWPSIQKPLAPGKTVSVAPAESEVCDGQADFQSARVDQHLSDRLENIHLAESGPSENLGVDQLQPNSVPVKNVQEDDSGVSSEFNENQYAYQTQSHPVEHHKDEDEVSSGSDDLQQLTVDSHDQAASHEEDRRAVVIPNHLLIHTEECSQLSFGSFGAFGSKSLSNNAEETPDVAQQIEHSDARNTEFYGDEHLESTVNGNMGHAAAAGSYDDSLESRQENPETVQEHQYTYAQSQTHAQNQTQNPETVQEHQYAFAQSEPGYSKQQQQQLNTAYDASQTHAQNLASLSNVMGYTHSVPNSLLGQTAQNARELDFQYSPFAQSMQSRNNNNASSLGGQSISMPEFMISSRYVWGESELSTLYLCDTRQVDDRERSRNSHQNVAVTRKLTGEDDHLDPLLDFNQRR</sequence>
<feature type="region of interest" description="Disordered" evidence="6">
    <location>
        <begin position="643"/>
        <end position="691"/>
    </location>
</feature>
<feature type="non-terminal residue" evidence="8">
    <location>
        <position position="1"/>
    </location>
</feature>
<feature type="compositionally biased region" description="Polar residues" evidence="6">
    <location>
        <begin position="705"/>
        <end position="717"/>
    </location>
</feature>
<reference evidence="8" key="1">
    <citation type="submission" date="2019-12" db="EMBL/GenBank/DDBJ databases">
        <title>Genome sequencing and annotation of Brassica cretica.</title>
        <authorList>
            <person name="Studholme D.J."/>
            <person name="Sarris P.F."/>
        </authorList>
    </citation>
    <scope>NUCLEOTIDE SEQUENCE</scope>
    <source>
        <strain evidence="8">PFS-102/07</strain>
        <tissue evidence="8">Leaf</tissue>
    </source>
</reference>
<dbReference type="FunFam" id="3.30.70.330:FF:000063">
    <property type="entry name" value="MEI2-like protein 5 isoform 2"/>
    <property type="match status" value="1"/>
</dbReference>
<evidence type="ECO:0000256" key="4">
    <source>
        <dbReference type="ARBA" id="ARBA00058438"/>
    </source>
</evidence>
<feature type="compositionally biased region" description="Polar residues" evidence="6">
    <location>
        <begin position="663"/>
        <end position="689"/>
    </location>
</feature>
<accession>A0A8S9GWG2</accession>
<evidence type="ECO:0000313" key="8">
    <source>
        <dbReference type="EMBL" id="KAF2549056.1"/>
    </source>
</evidence>
<dbReference type="GO" id="GO:0045927">
    <property type="term" value="P:positive regulation of growth"/>
    <property type="evidence" value="ECO:0007669"/>
    <property type="project" value="UniProtKB-ARBA"/>
</dbReference>
<gene>
    <name evidence="8" type="ORF">F2Q70_00021208</name>
</gene>
<feature type="region of interest" description="Disordered" evidence="6">
    <location>
        <begin position="492"/>
        <end position="522"/>
    </location>
</feature>
<dbReference type="CDD" id="cd12529">
    <property type="entry name" value="RRM2_MEI2_like"/>
    <property type="match status" value="1"/>
</dbReference>
<keyword evidence="3" id="KW-0469">Meiosis</keyword>
<comment type="caution">
    <text evidence="8">The sequence shown here is derived from an EMBL/GenBank/DDBJ whole genome shotgun (WGS) entry which is preliminary data.</text>
</comment>
<feature type="region of interest" description="Disordered" evidence="6">
    <location>
        <begin position="535"/>
        <end position="554"/>
    </location>
</feature>
<evidence type="ECO:0000256" key="6">
    <source>
        <dbReference type="SAM" id="MobiDB-lite"/>
    </source>
</evidence>
<dbReference type="InterPro" id="IPR012677">
    <property type="entry name" value="Nucleotide-bd_a/b_plait_sf"/>
</dbReference>
<keyword evidence="2 5" id="KW-0694">RNA-binding</keyword>
<dbReference type="GO" id="GO:0045836">
    <property type="term" value="P:positive regulation of meiotic nuclear division"/>
    <property type="evidence" value="ECO:0007669"/>
    <property type="project" value="UniProtKB-ARBA"/>
</dbReference>
<feature type="region of interest" description="Disordered" evidence="6">
    <location>
        <begin position="698"/>
        <end position="717"/>
    </location>
</feature>
<dbReference type="SUPFAM" id="SSF54928">
    <property type="entry name" value="RNA-binding domain, RBD"/>
    <property type="match status" value="1"/>
</dbReference>
<dbReference type="FunFam" id="3.30.70.330:FF:000101">
    <property type="entry name" value="Protein MEI2-like 1"/>
    <property type="match status" value="1"/>
</dbReference>
<feature type="domain" description="RRM" evidence="7">
    <location>
        <begin position="165"/>
        <end position="238"/>
    </location>
</feature>
<feature type="compositionally biased region" description="Polar residues" evidence="6">
    <location>
        <begin position="378"/>
        <end position="387"/>
    </location>
</feature>
<dbReference type="CDD" id="cd12524">
    <property type="entry name" value="RRM1_MEI2_like"/>
    <property type="match status" value="1"/>
</dbReference>
<evidence type="ECO:0000256" key="3">
    <source>
        <dbReference type="ARBA" id="ARBA00023254"/>
    </source>
</evidence>
<dbReference type="PANTHER" id="PTHR46445:SF10">
    <property type="entry name" value="GBF-INTERACTING PROTEIN 1 N-TERMINAL DOMAIN-CONTAINING PROTEIN"/>
    <property type="match status" value="1"/>
</dbReference>
<keyword evidence="1" id="KW-0677">Repeat</keyword>
<dbReference type="GO" id="GO:0051321">
    <property type="term" value="P:meiotic cell cycle"/>
    <property type="evidence" value="ECO:0007669"/>
    <property type="project" value="UniProtKB-KW"/>
</dbReference>
<dbReference type="Pfam" id="PF00076">
    <property type="entry name" value="RRM_1"/>
    <property type="match status" value="2"/>
</dbReference>
<evidence type="ECO:0000256" key="2">
    <source>
        <dbReference type="ARBA" id="ARBA00022884"/>
    </source>
</evidence>
<dbReference type="InterPro" id="IPR035979">
    <property type="entry name" value="RBD_domain_sf"/>
</dbReference>
<feature type="domain" description="RRM" evidence="7">
    <location>
        <begin position="250"/>
        <end position="323"/>
    </location>
</feature>
<dbReference type="PROSITE" id="PS50102">
    <property type="entry name" value="RRM"/>
    <property type="match status" value="2"/>
</dbReference>
<comment type="function">
    <text evidence="4">Probable RNA-binding protein that plays a role in meiosis and vegetative growth.</text>
</comment>
<protein>
    <recommendedName>
        <fullName evidence="7">RRM domain-containing protein</fullName>
    </recommendedName>
</protein>
<evidence type="ECO:0000256" key="1">
    <source>
        <dbReference type="ARBA" id="ARBA00022737"/>
    </source>
</evidence>
<dbReference type="Gene3D" id="3.30.70.330">
    <property type="match status" value="2"/>
</dbReference>
<dbReference type="EMBL" id="QGKY02001925">
    <property type="protein sequence ID" value="KAF2549056.1"/>
    <property type="molecule type" value="Genomic_DNA"/>
</dbReference>
<name>A0A8S9GWG2_BRACR</name>
<organism evidence="8">
    <name type="scientific">Brassica cretica</name>
    <name type="common">Mustard</name>
    <dbReference type="NCBI Taxonomy" id="69181"/>
    <lineage>
        <taxon>Eukaryota</taxon>
        <taxon>Viridiplantae</taxon>
        <taxon>Streptophyta</taxon>
        <taxon>Embryophyta</taxon>
        <taxon>Tracheophyta</taxon>
        <taxon>Spermatophyta</taxon>
        <taxon>Magnoliopsida</taxon>
        <taxon>eudicotyledons</taxon>
        <taxon>Gunneridae</taxon>
        <taxon>Pentapetalae</taxon>
        <taxon>rosids</taxon>
        <taxon>malvids</taxon>
        <taxon>Brassicales</taxon>
        <taxon>Brassicaceae</taxon>
        <taxon>Brassiceae</taxon>
        <taxon>Brassica</taxon>
    </lineage>
</organism>
<dbReference type="SMART" id="SM00360">
    <property type="entry name" value="RRM"/>
    <property type="match status" value="2"/>
</dbReference>
<dbReference type="PANTHER" id="PTHR46445">
    <property type="entry name" value="RNA POLYMERASE II DEGRADATION FACTOR-LIKE PROTEIN (DUF1296)"/>
    <property type="match status" value="1"/>
</dbReference>
<dbReference type="InterPro" id="IPR034453">
    <property type="entry name" value="MEI2-like_RRM1"/>
</dbReference>
<dbReference type="AlphaFoldDB" id="A0A8S9GWG2"/>
<proteinExistence type="predicted"/>
<dbReference type="GO" id="GO:0003723">
    <property type="term" value="F:RNA binding"/>
    <property type="evidence" value="ECO:0007669"/>
    <property type="project" value="UniProtKB-UniRule"/>
</dbReference>
<feature type="compositionally biased region" description="Polar residues" evidence="6">
    <location>
        <begin position="353"/>
        <end position="370"/>
    </location>
</feature>
<dbReference type="InterPro" id="IPR000504">
    <property type="entry name" value="RRM_dom"/>
</dbReference>
<evidence type="ECO:0000259" key="7">
    <source>
        <dbReference type="PROSITE" id="PS50102"/>
    </source>
</evidence>